<evidence type="ECO:0000259" key="4">
    <source>
        <dbReference type="PROSITE" id="PS51098"/>
    </source>
</evidence>
<accession>A0ABU1T1B1</accession>
<dbReference type="PROSITE" id="PS51098">
    <property type="entry name" value="PTS_EIIB_TYPE_1"/>
    <property type="match status" value="1"/>
</dbReference>
<dbReference type="InterPro" id="IPR001996">
    <property type="entry name" value="PTS_IIB_1"/>
</dbReference>
<dbReference type="RefSeq" id="WP_309955615.1">
    <property type="nucleotide sequence ID" value="NZ_CP136414.1"/>
</dbReference>
<keyword evidence="2" id="KW-0598">Phosphotransferase system</keyword>
<name>A0ABU1T1B1_9ACTO</name>
<sequence>MIDEQLVPGDLNSLGGEIIIACGGVENILGADSVVSRLIIQIDSNFLVNVEQLRKLGIISVILQRRFIHLVVGELAEPLHYLLVKLLDLRPDGY</sequence>
<keyword evidence="6" id="KW-1185">Reference proteome</keyword>
<evidence type="ECO:0000256" key="2">
    <source>
        <dbReference type="ARBA" id="ARBA00022683"/>
    </source>
</evidence>
<feature type="domain" description="PTS EIIB type-1" evidence="4">
    <location>
        <begin position="12"/>
        <end position="93"/>
    </location>
</feature>
<evidence type="ECO:0000313" key="5">
    <source>
        <dbReference type="EMBL" id="MDR6939158.1"/>
    </source>
</evidence>
<keyword evidence="1" id="KW-0808">Transferase</keyword>
<dbReference type="Gene3D" id="3.30.1360.60">
    <property type="entry name" value="Glucose permease domain IIB"/>
    <property type="match status" value="1"/>
</dbReference>
<evidence type="ECO:0000313" key="6">
    <source>
        <dbReference type="Proteomes" id="UP001266099"/>
    </source>
</evidence>
<proteinExistence type="predicted"/>
<dbReference type="EMBL" id="JAVDUJ010000001">
    <property type="protein sequence ID" value="MDR6939158.1"/>
    <property type="molecule type" value="Genomic_DNA"/>
</dbReference>
<reference evidence="5 6" key="1">
    <citation type="submission" date="2023-07" db="EMBL/GenBank/DDBJ databases">
        <title>Sequencing the genomes of 1000 actinobacteria strains.</title>
        <authorList>
            <person name="Klenk H.-P."/>
        </authorList>
    </citation>
    <scope>NUCLEOTIDE SEQUENCE [LARGE SCALE GENOMIC DNA]</scope>
    <source>
        <strain evidence="5 6">DSM 15539</strain>
    </source>
</reference>
<comment type="caution">
    <text evidence="3">Lacks conserved residue(s) required for the propagation of feature annotation.</text>
</comment>
<gene>
    <name evidence="5" type="ORF">J2S36_000701</name>
</gene>
<dbReference type="Proteomes" id="UP001266099">
    <property type="component" value="Unassembled WGS sequence"/>
</dbReference>
<dbReference type="InterPro" id="IPR036878">
    <property type="entry name" value="Glu_permease_IIB"/>
</dbReference>
<dbReference type="SUPFAM" id="SSF55604">
    <property type="entry name" value="Glucose permease domain IIB"/>
    <property type="match status" value="1"/>
</dbReference>
<protein>
    <submittedName>
        <fullName evidence="5">Phosphotransferase system IIB component</fullName>
    </submittedName>
</protein>
<evidence type="ECO:0000256" key="1">
    <source>
        <dbReference type="ARBA" id="ARBA00022679"/>
    </source>
</evidence>
<evidence type="ECO:0000256" key="3">
    <source>
        <dbReference type="PROSITE-ProRule" id="PRU00421"/>
    </source>
</evidence>
<organism evidence="5 6">
    <name type="scientific">Arcanobacterium hippocoleae</name>
    <dbReference type="NCBI Taxonomy" id="149017"/>
    <lineage>
        <taxon>Bacteria</taxon>
        <taxon>Bacillati</taxon>
        <taxon>Actinomycetota</taxon>
        <taxon>Actinomycetes</taxon>
        <taxon>Actinomycetales</taxon>
        <taxon>Actinomycetaceae</taxon>
        <taxon>Arcanobacterium</taxon>
    </lineage>
</organism>
<comment type="caution">
    <text evidence="5">The sequence shown here is derived from an EMBL/GenBank/DDBJ whole genome shotgun (WGS) entry which is preliminary data.</text>
</comment>